<dbReference type="AlphaFoldDB" id="A0A327NKM5"/>
<reference evidence="1 2" key="1">
    <citation type="submission" date="2018-06" db="EMBL/GenBank/DDBJ databases">
        <title>Spirosoma sp. HMF3257 Genome sequencing and assembly.</title>
        <authorList>
            <person name="Kang H."/>
            <person name="Cha I."/>
            <person name="Kim H."/>
            <person name="Kang J."/>
            <person name="Joh K."/>
        </authorList>
    </citation>
    <scope>NUCLEOTIDE SEQUENCE [LARGE SCALE GENOMIC DNA]</scope>
    <source>
        <strain evidence="1 2">HMF3257</strain>
    </source>
</reference>
<accession>A0A327NKM5</accession>
<gene>
    <name evidence="1" type="ORF">HMF3257_10525</name>
</gene>
<evidence type="ECO:0000313" key="2">
    <source>
        <dbReference type="Proteomes" id="UP000249016"/>
    </source>
</evidence>
<evidence type="ECO:0000313" key="1">
    <source>
        <dbReference type="EMBL" id="RAI74596.1"/>
    </source>
</evidence>
<keyword evidence="2" id="KW-1185">Reference proteome</keyword>
<dbReference type="EMBL" id="QLII01000001">
    <property type="protein sequence ID" value="RAI74596.1"/>
    <property type="molecule type" value="Genomic_DNA"/>
</dbReference>
<proteinExistence type="predicted"/>
<comment type="caution">
    <text evidence="1">The sequence shown here is derived from an EMBL/GenBank/DDBJ whole genome shotgun (WGS) entry which is preliminary data.</text>
</comment>
<protein>
    <submittedName>
        <fullName evidence="1">Uncharacterized protein</fullName>
    </submittedName>
</protein>
<name>A0A327NKM5_9BACT</name>
<sequence length="84" mass="9550">MGGGAKMGVKGELWATGLTAQKVSLRFVDRVSVDRLNAPVRQAGLARWVTADIMNFFIRQLERCYITKYTIKMRLVSKPYLKTQ</sequence>
<dbReference type="Proteomes" id="UP000249016">
    <property type="component" value="Unassembled WGS sequence"/>
</dbReference>
<organism evidence="1 2">
    <name type="scientific">Spirosoma telluris</name>
    <dbReference type="NCBI Taxonomy" id="2183553"/>
    <lineage>
        <taxon>Bacteria</taxon>
        <taxon>Pseudomonadati</taxon>
        <taxon>Bacteroidota</taxon>
        <taxon>Cytophagia</taxon>
        <taxon>Cytophagales</taxon>
        <taxon>Cytophagaceae</taxon>
        <taxon>Spirosoma</taxon>
    </lineage>
</organism>